<dbReference type="SMART" id="SM00421">
    <property type="entry name" value="HTH_LUXR"/>
    <property type="match status" value="1"/>
</dbReference>
<accession>A0A919L8D2</accession>
<gene>
    <name evidence="5" type="ORF">GCM10018793_64560</name>
</gene>
<evidence type="ECO:0000256" key="2">
    <source>
        <dbReference type="ARBA" id="ARBA00023125"/>
    </source>
</evidence>
<dbReference type="Proteomes" id="UP000603708">
    <property type="component" value="Unassembled WGS sequence"/>
</dbReference>
<dbReference type="InterPro" id="IPR036388">
    <property type="entry name" value="WH-like_DNA-bd_sf"/>
</dbReference>
<dbReference type="SUPFAM" id="SSF46894">
    <property type="entry name" value="C-terminal effector domain of the bipartite response regulators"/>
    <property type="match status" value="1"/>
</dbReference>
<evidence type="ECO:0000256" key="3">
    <source>
        <dbReference type="ARBA" id="ARBA00023163"/>
    </source>
</evidence>
<evidence type="ECO:0000259" key="4">
    <source>
        <dbReference type="PROSITE" id="PS50043"/>
    </source>
</evidence>
<dbReference type="InterPro" id="IPR000792">
    <property type="entry name" value="Tscrpt_reg_LuxR_C"/>
</dbReference>
<dbReference type="InterPro" id="IPR016032">
    <property type="entry name" value="Sig_transdc_resp-reg_C-effctor"/>
</dbReference>
<dbReference type="Gene3D" id="1.10.10.10">
    <property type="entry name" value="Winged helix-like DNA-binding domain superfamily/Winged helix DNA-binding domain"/>
    <property type="match status" value="1"/>
</dbReference>
<reference evidence="5" key="2">
    <citation type="submission" date="2020-09" db="EMBL/GenBank/DDBJ databases">
        <authorList>
            <person name="Sun Q."/>
            <person name="Ohkuma M."/>
        </authorList>
    </citation>
    <scope>NUCLEOTIDE SEQUENCE</scope>
    <source>
        <strain evidence="5">JCM 5069</strain>
    </source>
</reference>
<dbReference type="PROSITE" id="PS50043">
    <property type="entry name" value="HTH_LUXR_2"/>
    <property type="match status" value="1"/>
</dbReference>
<evidence type="ECO:0000313" key="5">
    <source>
        <dbReference type="EMBL" id="GHH87688.1"/>
    </source>
</evidence>
<keyword evidence="6" id="KW-1185">Reference proteome</keyword>
<dbReference type="Pfam" id="PF00196">
    <property type="entry name" value="GerE"/>
    <property type="match status" value="1"/>
</dbReference>
<keyword evidence="1" id="KW-0805">Transcription regulation</keyword>
<reference evidence="5" key="1">
    <citation type="journal article" date="2014" name="Int. J. Syst. Evol. Microbiol.">
        <title>Complete genome sequence of Corynebacterium casei LMG S-19264T (=DSM 44701T), isolated from a smear-ripened cheese.</title>
        <authorList>
            <consortium name="US DOE Joint Genome Institute (JGI-PGF)"/>
            <person name="Walter F."/>
            <person name="Albersmeier A."/>
            <person name="Kalinowski J."/>
            <person name="Ruckert C."/>
        </authorList>
    </citation>
    <scope>NUCLEOTIDE SEQUENCE</scope>
    <source>
        <strain evidence="5">JCM 5069</strain>
    </source>
</reference>
<proteinExistence type="predicted"/>
<dbReference type="PANTHER" id="PTHR44688:SF16">
    <property type="entry name" value="DNA-BINDING TRANSCRIPTIONAL ACTIVATOR DEVR_DOSR"/>
    <property type="match status" value="1"/>
</dbReference>
<evidence type="ECO:0000313" key="6">
    <source>
        <dbReference type="Proteomes" id="UP000603708"/>
    </source>
</evidence>
<organism evidence="5 6">
    <name type="scientific">Streptomyces sulfonofaciens</name>
    <dbReference type="NCBI Taxonomy" id="68272"/>
    <lineage>
        <taxon>Bacteria</taxon>
        <taxon>Bacillati</taxon>
        <taxon>Actinomycetota</taxon>
        <taxon>Actinomycetes</taxon>
        <taxon>Kitasatosporales</taxon>
        <taxon>Streptomycetaceae</taxon>
        <taxon>Streptomyces</taxon>
    </lineage>
</organism>
<comment type="caution">
    <text evidence="5">The sequence shown here is derived from an EMBL/GenBank/DDBJ whole genome shotgun (WGS) entry which is preliminary data.</text>
</comment>
<sequence>MEGTQAAWGALQDRAAQDGGAPVHQVGPVGPVGQIGRVARVGQAVAAAVAPAERPRLRVLWWAQDEISYFGLPPLLDRVTAVRSHRVCRDADTVERLLREEPFDVCVLPLAWYGQALPLLAARQDTRIVLSLSGTAARTVFRPAAGMRVDAWLFERHITVDTVQETFAGLTGCHARPEVAAPREPAGGNRITRALSRVTEREGLVLHHLVQGRSNQQIARALGISVHGVKRHISNLLIKFDCSNRTEVALTAAQAGLGTLHPGL</sequence>
<dbReference type="CDD" id="cd06170">
    <property type="entry name" value="LuxR_C_like"/>
    <property type="match status" value="1"/>
</dbReference>
<dbReference type="AlphaFoldDB" id="A0A919L8D2"/>
<name>A0A919L8D2_9ACTN</name>
<feature type="domain" description="HTH luxR-type" evidence="4">
    <location>
        <begin position="191"/>
        <end position="256"/>
    </location>
</feature>
<dbReference type="PRINTS" id="PR00038">
    <property type="entry name" value="HTHLUXR"/>
</dbReference>
<dbReference type="PANTHER" id="PTHR44688">
    <property type="entry name" value="DNA-BINDING TRANSCRIPTIONAL ACTIVATOR DEVR_DOSR"/>
    <property type="match status" value="1"/>
</dbReference>
<keyword evidence="3" id="KW-0804">Transcription</keyword>
<keyword evidence="2" id="KW-0238">DNA-binding</keyword>
<dbReference type="EMBL" id="BNCD01000029">
    <property type="protein sequence ID" value="GHH87688.1"/>
    <property type="molecule type" value="Genomic_DNA"/>
</dbReference>
<evidence type="ECO:0000256" key="1">
    <source>
        <dbReference type="ARBA" id="ARBA00023015"/>
    </source>
</evidence>
<dbReference type="GO" id="GO:0006355">
    <property type="term" value="P:regulation of DNA-templated transcription"/>
    <property type="evidence" value="ECO:0007669"/>
    <property type="project" value="InterPro"/>
</dbReference>
<protein>
    <recommendedName>
        <fullName evidence="4">HTH luxR-type domain-containing protein</fullName>
    </recommendedName>
</protein>
<dbReference type="GO" id="GO:0003677">
    <property type="term" value="F:DNA binding"/>
    <property type="evidence" value="ECO:0007669"/>
    <property type="project" value="UniProtKB-KW"/>
</dbReference>